<protein>
    <recommendedName>
        <fullName evidence="6">Cell division protein FtsB</fullName>
    </recommendedName>
</protein>
<dbReference type="EMBL" id="CP034170">
    <property type="protein sequence ID" value="AZI57371.1"/>
    <property type="molecule type" value="Genomic_DNA"/>
</dbReference>
<feature type="transmembrane region" description="Helical" evidence="3">
    <location>
        <begin position="110"/>
        <end position="128"/>
    </location>
</feature>
<feature type="compositionally biased region" description="Polar residues" evidence="2">
    <location>
        <begin position="11"/>
        <end position="24"/>
    </location>
</feature>
<reference evidence="4 5" key="1">
    <citation type="submission" date="2018-11" db="EMBL/GenBank/DDBJ databases">
        <authorList>
            <person name="Da X."/>
        </authorList>
    </citation>
    <scope>NUCLEOTIDE SEQUENCE [LARGE SCALE GENOMIC DNA]</scope>
    <source>
        <strain evidence="4 5">S14-144</strain>
    </source>
</reference>
<evidence type="ECO:0000313" key="4">
    <source>
        <dbReference type="EMBL" id="AZI57371.1"/>
    </source>
</evidence>
<evidence type="ECO:0008006" key="6">
    <source>
        <dbReference type="Google" id="ProtNLM"/>
    </source>
</evidence>
<organism evidence="4 5">
    <name type="scientific">Nakamurella antarctica</name>
    <dbReference type="NCBI Taxonomy" id="1902245"/>
    <lineage>
        <taxon>Bacteria</taxon>
        <taxon>Bacillati</taxon>
        <taxon>Actinomycetota</taxon>
        <taxon>Actinomycetes</taxon>
        <taxon>Nakamurellales</taxon>
        <taxon>Nakamurellaceae</taxon>
        <taxon>Nakamurella</taxon>
    </lineage>
</organism>
<dbReference type="OrthoDB" id="5187715at2"/>
<dbReference type="Pfam" id="PF04977">
    <property type="entry name" value="DivIC"/>
    <property type="match status" value="1"/>
</dbReference>
<dbReference type="Proteomes" id="UP000268084">
    <property type="component" value="Chromosome"/>
</dbReference>
<keyword evidence="5" id="KW-1185">Reference proteome</keyword>
<feature type="compositionally biased region" description="Low complexity" evidence="2">
    <location>
        <begin position="232"/>
        <end position="251"/>
    </location>
</feature>
<reference evidence="4 5" key="2">
    <citation type="submission" date="2018-12" db="EMBL/GenBank/DDBJ databases">
        <title>Nakamurella antarcticus sp. nov., isolated from Antarctica South Shetland Islands soil.</title>
        <authorList>
            <person name="Peng F."/>
        </authorList>
    </citation>
    <scope>NUCLEOTIDE SEQUENCE [LARGE SCALE GENOMIC DNA]</scope>
    <source>
        <strain evidence="4 5">S14-144</strain>
    </source>
</reference>
<feature type="region of interest" description="Disordered" evidence="2">
    <location>
        <begin position="218"/>
        <end position="251"/>
    </location>
</feature>
<name>A0A3G8ZUH2_9ACTN</name>
<accession>A0A3G8ZUH2</accession>
<keyword evidence="3" id="KW-1133">Transmembrane helix</keyword>
<feature type="region of interest" description="Disordered" evidence="2">
    <location>
        <begin position="1"/>
        <end position="98"/>
    </location>
</feature>
<evidence type="ECO:0000256" key="1">
    <source>
        <dbReference type="SAM" id="Coils"/>
    </source>
</evidence>
<gene>
    <name evidence="4" type="ORF">EH165_03535</name>
</gene>
<sequence length="251" mass="25794">MPPVTWATWRSRGSSRAPNSSMSQTPGRRPPRTSSRPARSGAGARTVRSGDVNSTGGRVPRSAVRPNATRPTAGGVSGPGRRTRAANTPAAPLGGPAARKPLKSKLLRQVAILGLVLAAVALSLGYPLRDYLDQRAELAAAVAQRQALEQTVANLELQQAALADPDYIKAEAKKRLQYVMPGDTVYVVQAPVLKVAPEAAAGAPVATATTQPWYSTLWGTLSSPGGQPGDQTPVSDASAAPDAPATPGAGG</sequence>
<evidence type="ECO:0000256" key="2">
    <source>
        <dbReference type="SAM" id="MobiDB-lite"/>
    </source>
</evidence>
<evidence type="ECO:0000313" key="5">
    <source>
        <dbReference type="Proteomes" id="UP000268084"/>
    </source>
</evidence>
<keyword evidence="3" id="KW-0812">Transmembrane</keyword>
<keyword evidence="3" id="KW-0472">Membrane</keyword>
<dbReference type="AlphaFoldDB" id="A0A3G8ZUH2"/>
<dbReference type="InterPro" id="IPR007060">
    <property type="entry name" value="FtsL/DivIC"/>
</dbReference>
<proteinExistence type="predicted"/>
<dbReference type="KEGG" id="nak:EH165_03535"/>
<feature type="compositionally biased region" description="Low complexity" evidence="2">
    <location>
        <begin position="32"/>
        <end position="46"/>
    </location>
</feature>
<evidence type="ECO:0000256" key="3">
    <source>
        <dbReference type="SAM" id="Phobius"/>
    </source>
</evidence>
<feature type="coiled-coil region" evidence="1">
    <location>
        <begin position="131"/>
        <end position="158"/>
    </location>
</feature>
<keyword evidence="1" id="KW-0175">Coiled coil</keyword>